<dbReference type="SMART" id="SM00283">
    <property type="entry name" value="MA"/>
    <property type="match status" value="1"/>
</dbReference>
<feature type="transmembrane region" description="Helical" evidence="6">
    <location>
        <begin position="21"/>
        <end position="44"/>
    </location>
</feature>
<evidence type="ECO:0000259" key="8">
    <source>
        <dbReference type="PROSITE" id="PS50885"/>
    </source>
</evidence>
<dbReference type="SMART" id="SM00304">
    <property type="entry name" value="HAMP"/>
    <property type="match status" value="3"/>
</dbReference>
<evidence type="ECO:0000313" key="10">
    <source>
        <dbReference type="Proteomes" id="UP000619479"/>
    </source>
</evidence>
<name>A0A919IER3_9ACTN</name>
<evidence type="ECO:0000256" key="6">
    <source>
        <dbReference type="SAM" id="Phobius"/>
    </source>
</evidence>
<dbReference type="Gene3D" id="1.10.287.950">
    <property type="entry name" value="Methyl-accepting chemotaxis protein"/>
    <property type="match status" value="1"/>
</dbReference>
<dbReference type="GO" id="GO:0016020">
    <property type="term" value="C:membrane"/>
    <property type="evidence" value="ECO:0007669"/>
    <property type="project" value="InterPro"/>
</dbReference>
<organism evidence="9 10">
    <name type="scientific">Actinoplanes cyaneus</name>
    <dbReference type="NCBI Taxonomy" id="52696"/>
    <lineage>
        <taxon>Bacteria</taxon>
        <taxon>Bacillati</taxon>
        <taxon>Actinomycetota</taxon>
        <taxon>Actinomycetes</taxon>
        <taxon>Micromonosporales</taxon>
        <taxon>Micromonosporaceae</taxon>
        <taxon>Actinoplanes</taxon>
    </lineage>
</organism>
<gene>
    <name evidence="9" type="ORF">Acy02nite_17520</name>
</gene>
<dbReference type="EMBL" id="BOMH01000014">
    <property type="protein sequence ID" value="GID63871.1"/>
    <property type="molecule type" value="Genomic_DNA"/>
</dbReference>
<evidence type="ECO:0000256" key="3">
    <source>
        <dbReference type="ARBA" id="ARBA00023224"/>
    </source>
</evidence>
<dbReference type="GO" id="GO:0007165">
    <property type="term" value="P:signal transduction"/>
    <property type="evidence" value="ECO:0007669"/>
    <property type="project" value="UniProtKB-KW"/>
</dbReference>
<dbReference type="InterPro" id="IPR007891">
    <property type="entry name" value="CHASE3"/>
</dbReference>
<reference evidence="9" key="1">
    <citation type="submission" date="2021-01" db="EMBL/GenBank/DDBJ databases">
        <title>Whole genome shotgun sequence of Actinoplanes cyaneus NBRC 14990.</title>
        <authorList>
            <person name="Komaki H."/>
            <person name="Tamura T."/>
        </authorList>
    </citation>
    <scope>NUCLEOTIDE SEQUENCE</scope>
    <source>
        <strain evidence="9">NBRC 14990</strain>
    </source>
</reference>
<proteinExistence type="inferred from homology"/>
<dbReference type="PANTHER" id="PTHR32089">
    <property type="entry name" value="METHYL-ACCEPTING CHEMOTAXIS PROTEIN MCPB"/>
    <property type="match status" value="1"/>
</dbReference>
<dbReference type="AlphaFoldDB" id="A0A919IER3"/>
<dbReference type="RefSeq" id="WP_203739313.1">
    <property type="nucleotide sequence ID" value="NZ_BAAAUC010000031.1"/>
</dbReference>
<dbReference type="InterPro" id="IPR004089">
    <property type="entry name" value="MCPsignal_dom"/>
</dbReference>
<dbReference type="Proteomes" id="UP000619479">
    <property type="component" value="Unassembled WGS sequence"/>
</dbReference>
<dbReference type="GO" id="GO:0004888">
    <property type="term" value="F:transmembrane signaling receptor activity"/>
    <property type="evidence" value="ECO:0007669"/>
    <property type="project" value="InterPro"/>
</dbReference>
<dbReference type="Pfam" id="PF05227">
    <property type="entry name" value="CHASE3"/>
    <property type="match status" value="1"/>
</dbReference>
<dbReference type="CDD" id="cd06225">
    <property type="entry name" value="HAMP"/>
    <property type="match status" value="1"/>
</dbReference>
<protein>
    <submittedName>
        <fullName evidence="9">Methyl-accepting chemotaxis protein</fullName>
    </submittedName>
</protein>
<dbReference type="GO" id="GO:0006935">
    <property type="term" value="P:chemotaxis"/>
    <property type="evidence" value="ECO:0007669"/>
    <property type="project" value="InterPro"/>
</dbReference>
<feature type="domain" description="HAMP" evidence="8">
    <location>
        <begin position="215"/>
        <end position="267"/>
    </location>
</feature>
<sequence length="530" mass="55081">MNMAGNRGLGQWCRDRRVSTKVLAVAGVAIAGTAVTGVLSVTGINDLESTRNTEISRLVPYVTSLNGAALDLKSAANDERGFLLKGDAKFSTEALGRQAEVNAALDSARRLGESDDQRAVADVQTASDAWFEALKSEFALYETEPAKAAALALGSNRDLRKTYEALLTAEIEDANQDMLAGKGFDATASRTRVSVIAALGLALLLGVAGALFVARLIIVPLRKVSGVLDRVAEGDLSGDPDVHQRDELGHMADSLRAATASLRQTVTDLTSHSESLAVEAGALADTSRQSATSAEDGARQAATVADSAATMSLNIQTVAAGSEEMGASIREISQSATQAVEVANRAVEVTATTSAVMAKLGESSTEISEVVKTITAIAEQTNLLALNATIEAARAGEMGKGFAVVASEVKELSQETARATEDIGQRVAAIQTDTAGAVAAIEEISEIIGRINEFQTTIASAVEEQTVTTNEMSRNVSEAAEAGSRVADTITGVASSVQLTTVGVAEADRAATHLAGMSADLRRIVERFTL</sequence>
<evidence type="ECO:0000256" key="5">
    <source>
        <dbReference type="PROSITE-ProRule" id="PRU00284"/>
    </source>
</evidence>
<dbReference type="InterPro" id="IPR003660">
    <property type="entry name" value="HAMP_dom"/>
</dbReference>
<dbReference type="PROSITE" id="PS50885">
    <property type="entry name" value="HAMP"/>
    <property type="match status" value="1"/>
</dbReference>
<keyword evidence="6" id="KW-0472">Membrane</keyword>
<comment type="similarity">
    <text evidence="4">Belongs to the methyl-accepting chemotaxis (MCP) protein family.</text>
</comment>
<dbReference type="Pfam" id="PF00672">
    <property type="entry name" value="HAMP"/>
    <property type="match status" value="1"/>
</dbReference>
<dbReference type="PROSITE" id="PS50111">
    <property type="entry name" value="CHEMOTAXIS_TRANSDUC_2"/>
    <property type="match status" value="1"/>
</dbReference>
<dbReference type="Pfam" id="PF00015">
    <property type="entry name" value="MCPsignal"/>
    <property type="match status" value="1"/>
</dbReference>
<keyword evidence="1 6" id="KW-0812">Transmembrane</keyword>
<keyword evidence="10" id="KW-1185">Reference proteome</keyword>
<keyword evidence="3 5" id="KW-0807">Transducer</keyword>
<evidence type="ECO:0000313" key="9">
    <source>
        <dbReference type="EMBL" id="GID63871.1"/>
    </source>
</evidence>
<dbReference type="PANTHER" id="PTHR32089:SF112">
    <property type="entry name" value="LYSOZYME-LIKE PROTEIN-RELATED"/>
    <property type="match status" value="1"/>
</dbReference>
<accession>A0A919IER3</accession>
<dbReference type="PRINTS" id="PR00260">
    <property type="entry name" value="CHEMTRNSDUCR"/>
</dbReference>
<dbReference type="InterPro" id="IPR004090">
    <property type="entry name" value="Chemotax_Me-accpt_rcpt"/>
</dbReference>
<feature type="domain" description="Methyl-accepting transducer" evidence="7">
    <location>
        <begin position="272"/>
        <end position="501"/>
    </location>
</feature>
<dbReference type="SUPFAM" id="SSF58104">
    <property type="entry name" value="Methyl-accepting chemotaxis protein (MCP) signaling domain"/>
    <property type="match status" value="1"/>
</dbReference>
<evidence type="ECO:0000256" key="1">
    <source>
        <dbReference type="ARBA" id="ARBA00022692"/>
    </source>
</evidence>
<evidence type="ECO:0000256" key="2">
    <source>
        <dbReference type="ARBA" id="ARBA00022989"/>
    </source>
</evidence>
<evidence type="ECO:0000259" key="7">
    <source>
        <dbReference type="PROSITE" id="PS50111"/>
    </source>
</evidence>
<feature type="transmembrane region" description="Helical" evidence="6">
    <location>
        <begin position="195"/>
        <end position="218"/>
    </location>
</feature>
<keyword evidence="2 6" id="KW-1133">Transmembrane helix</keyword>
<evidence type="ECO:0000256" key="4">
    <source>
        <dbReference type="ARBA" id="ARBA00029447"/>
    </source>
</evidence>
<comment type="caution">
    <text evidence="9">The sequence shown here is derived from an EMBL/GenBank/DDBJ whole genome shotgun (WGS) entry which is preliminary data.</text>
</comment>